<dbReference type="EMBL" id="ARYM01000011">
    <property type="protein sequence ID" value="KCZ98328.1"/>
    <property type="molecule type" value="Genomic_DNA"/>
</dbReference>
<dbReference type="Proteomes" id="UP000027100">
    <property type="component" value="Unassembled WGS sequence"/>
</dbReference>
<reference evidence="2 3" key="1">
    <citation type="journal article" date="2014" name="Antonie Van Leeuwenhoek">
        <title>Hyphomonas beringensis sp. nov. and Hyphomonas chukchiensis sp. nov., isolated from surface seawater of the Bering Sea and Chukchi Sea.</title>
        <authorList>
            <person name="Li C."/>
            <person name="Lai Q."/>
            <person name="Li G."/>
            <person name="Dong C."/>
            <person name="Wang J."/>
            <person name="Liao Y."/>
            <person name="Shao Z."/>
        </authorList>
    </citation>
    <scope>NUCLEOTIDE SEQUENCE [LARGE SCALE GENOMIC DNA]</scope>
    <source>
        <strain evidence="2 3">PS728</strain>
    </source>
</reference>
<comment type="similarity">
    <text evidence="1">Belongs to the short-chain dehydrogenases/reductases (SDR) family.</text>
</comment>
<dbReference type="AlphaFoldDB" id="A0A062V838"/>
<dbReference type="PATRIC" id="fig|1280954.3.peg.2128"/>
<keyword evidence="3" id="KW-1185">Reference proteome</keyword>
<protein>
    <submittedName>
        <fullName evidence="2">NAD dependent epimerase/dehydratase family protein</fullName>
    </submittedName>
</protein>
<dbReference type="FunFam" id="3.40.50.720:FF:000084">
    <property type="entry name" value="Short-chain dehydrogenase reductase"/>
    <property type="match status" value="1"/>
</dbReference>
<evidence type="ECO:0000313" key="2">
    <source>
        <dbReference type="EMBL" id="KCZ98328.1"/>
    </source>
</evidence>
<accession>A0A062V838</accession>
<sequence>MASMIAEKLEEHMDLGLTDKVVFIAGASRGIGHGIAKSLLEEGAKVALTARGAEALEATRKEFAAAYGEGKVWSFAGDLTQSEGINAAVEACEKAFGPIRGAVANVGLSPSPLGLDVSDEEWQGGLDQNLNSAFRLARAGIPRISANGGGSFLFISSIAGLASLGSPLIYGATKAAVNHLSTSIARFSGKTNVRVNTIAPGNIIFPGGDWVRNATGPRAEAWAKWIKREVPLNRFGTPQEIGDTAAFLLSDRASFINGAVVAVDGGQTR</sequence>
<dbReference type="GO" id="GO:0016616">
    <property type="term" value="F:oxidoreductase activity, acting on the CH-OH group of donors, NAD or NADP as acceptor"/>
    <property type="evidence" value="ECO:0007669"/>
    <property type="project" value="TreeGrafter"/>
</dbReference>
<name>A0A062V838_9PROT</name>
<dbReference type="PRINTS" id="PR00081">
    <property type="entry name" value="GDHRDH"/>
</dbReference>
<dbReference type="Gene3D" id="3.40.50.720">
    <property type="entry name" value="NAD(P)-binding Rossmann-like Domain"/>
    <property type="match status" value="1"/>
</dbReference>
<dbReference type="eggNOG" id="COG1028">
    <property type="taxonomic scope" value="Bacteria"/>
</dbReference>
<dbReference type="InterPro" id="IPR036291">
    <property type="entry name" value="NAD(P)-bd_dom_sf"/>
</dbReference>
<evidence type="ECO:0000256" key="1">
    <source>
        <dbReference type="ARBA" id="ARBA00006484"/>
    </source>
</evidence>
<dbReference type="SUPFAM" id="SSF51735">
    <property type="entry name" value="NAD(P)-binding Rossmann-fold domains"/>
    <property type="match status" value="1"/>
</dbReference>
<dbReference type="PANTHER" id="PTHR42760:SF135">
    <property type="entry name" value="BLL7886 PROTEIN"/>
    <property type="match status" value="1"/>
</dbReference>
<dbReference type="Pfam" id="PF13561">
    <property type="entry name" value="adh_short_C2"/>
    <property type="match status" value="1"/>
</dbReference>
<dbReference type="CDD" id="cd05233">
    <property type="entry name" value="SDR_c"/>
    <property type="match status" value="1"/>
</dbReference>
<dbReference type="GO" id="GO:0030497">
    <property type="term" value="P:fatty acid elongation"/>
    <property type="evidence" value="ECO:0007669"/>
    <property type="project" value="TreeGrafter"/>
</dbReference>
<dbReference type="PANTHER" id="PTHR42760">
    <property type="entry name" value="SHORT-CHAIN DEHYDROGENASES/REDUCTASES FAMILY MEMBER"/>
    <property type="match status" value="1"/>
</dbReference>
<dbReference type="InterPro" id="IPR002347">
    <property type="entry name" value="SDR_fam"/>
</dbReference>
<proteinExistence type="inferred from homology"/>
<organism evidence="2 3">
    <name type="scientific">Hyphomonas polymorpha PS728</name>
    <dbReference type="NCBI Taxonomy" id="1280954"/>
    <lineage>
        <taxon>Bacteria</taxon>
        <taxon>Pseudomonadati</taxon>
        <taxon>Pseudomonadota</taxon>
        <taxon>Alphaproteobacteria</taxon>
        <taxon>Hyphomonadales</taxon>
        <taxon>Hyphomonadaceae</taxon>
        <taxon>Hyphomonas</taxon>
    </lineage>
</organism>
<dbReference type="STRING" id="1280954.HPO_10502"/>
<comment type="caution">
    <text evidence="2">The sequence shown here is derived from an EMBL/GenBank/DDBJ whole genome shotgun (WGS) entry which is preliminary data.</text>
</comment>
<evidence type="ECO:0000313" key="3">
    <source>
        <dbReference type="Proteomes" id="UP000027100"/>
    </source>
</evidence>
<gene>
    <name evidence="2" type="ORF">HPO_10502</name>
</gene>